<proteinExistence type="predicted"/>
<keyword evidence="2" id="KW-1185">Reference proteome</keyword>
<reference evidence="1 2" key="1">
    <citation type="journal article" date="2022" name="G3 (Bethesda)">
        <title>Whole-genome sequence and methylome profiling of the almond [Prunus dulcis (Mill.) D.A. Webb] cultivar 'Nonpareil'.</title>
        <authorList>
            <person name="D'Amico-Willman K.M."/>
            <person name="Ouma W.Z."/>
            <person name="Meulia T."/>
            <person name="Sideli G.M."/>
            <person name="Gradziel T.M."/>
            <person name="Fresnedo-Ramirez J."/>
        </authorList>
    </citation>
    <scope>NUCLEOTIDE SEQUENCE [LARGE SCALE GENOMIC DNA]</scope>
    <source>
        <strain evidence="1">Clone GOH B32 T37-40</strain>
    </source>
</reference>
<gene>
    <name evidence="1" type="ORF">L3X38_012106</name>
</gene>
<dbReference type="Proteomes" id="UP001054821">
    <property type="component" value="Chromosome 2"/>
</dbReference>
<comment type="caution">
    <text evidence="1">The sequence shown here is derived from an EMBL/GenBank/DDBJ whole genome shotgun (WGS) entry which is preliminary data.</text>
</comment>
<name>A0AAD4ZFS1_PRUDU</name>
<evidence type="ECO:0000313" key="1">
    <source>
        <dbReference type="EMBL" id="KAI5344229.1"/>
    </source>
</evidence>
<evidence type="ECO:0000313" key="2">
    <source>
        <dbReference type="Proteomes" id="UP001054821"/>
    </source>
</evidence>
<dbReference type="AlphaFoldDB" id="A0AAD4ZFS1"/>
<dbReference type="EMBL" id="JAJFAZ020000002">
    <property type="protein sequence ID" value="KAI5344229.1"/>
    <property type="molecule type" value="Genomic_DNA"/>
</dbReference>
<sequence>MVAGGGRSEPAMFGRKPGENRLFSAAGAAADVEGGLGRDAEAEPVMFSQFQQYFEKHWDLKDLPQGRSVEHEQPAWLNSAELSGSAMC</sequence>
<accession>A0AAD4ZFS1</accession>
<protein>
    <submittedName>
        <fullName evidence="1">Uncharacterized protein</fullName>
    </submittedName>
</protein>
<organism evidence="1 2">
    <name type="scientific">Prunus dulcis</name>
    <name type="common">Almond</name>
    <name type="synonym">Amygdalus dulcis</name>
    <dbReference type="NCBI Taxonomy" id="3755"/>
    <lineage>
        <taxon>Eukaryota</taxon>
        <taxon>Viridiplantae</taxon>
        <taxon>Streptophyta</taxon>
        <taxon>Embryophyta</taxon>
        <taxon>Tracheophyta</taxon>
        <taxon>Spermatophyta</taxon>
        <taxon>Magnoliopsida</taxon>
        <taxon>eudicotyledons</taxon>
        <taxon>Gunneridae</taxon>
        <taxon>Pentapetalae</taxon>
        <taxon>rosids</taxon>
        <taxon>fabids</taxon>
        <taxon>Rosales</taxon>
        <taxon>Rosaceae</taxon>
        <taxon>Amygdaloideae</taxon>
        <taxon>Amygdaleae</taxon>
        <taxon>Prunus</taxon>
    </lineage>
</organism>